<dbReference type="PANTHER" id="PTHR14859:SF0">
    <property type="entry name" value="ENDONUCLEASE_EXONUCLEASE_PHOSPHATASE FAMILY PROTEIN, EXPRESSED"/>
    <property type="match status" value="1"/>
</dbReference>
<accession>S9ZQC5</accession>
<dbReference type="AlphaFoldDB" id="S9ZQC5"/>
<dbReference type="InterPro" id="IPR036691">
    <property type="entry name" value="Endo/exonu/phosph_ase_sf"/>
</dbReference>
<dbReference type="PANTHER" id="PTHR14859">
    <property type="entry name" value="CALCOFLUOR WHITE HYPERSENSITIVE PROTEIN PRECURSOR"/>
    <property type="match status" value="1"/>
</dbReference>
<evidence type="ECO:0000313" key="2">
    <source>
        <dbReference type="EMBL" id="EPZ15722.1"/>
    </source>
</evidence>
<organism evidence="2 3">
    <name type="scientific">Thauera terpenica 58Eu</name>
    <dbReference type="NCBI Taxonomy" id="1348657"/>
    <lineage>
        <taxon>Bacteria</taxon>
        <taxon>Pseudomonadati</taxon>
        <taxon>Pseudomonadota</taxon>
        <taxon>Betaproteobacteria</taxon>
        <taxon>Rhodocyclales</taxon>
        <taxon>Zoogloeaceae</taxon>
        <taxon>Thauera</taxon>
    </lineage>
</organism>
<dbReference type="EMBL" id="ATJV01000051">
    <property type="protein sequence ID" value="EPZ15722.1"/>
    <property type="molecule type" value="Genomic_DNA"/>
</dbReference>
<dbReference type="GO" id="GO:0016020">
    <property type="term" value="C:membrane"/>
    <property type="evidence" value="ECO:0007669"/>
    <property type="project" value="GOC"/>
</dbReference>
<evidence type="ECO:0000313" key="3">
    <source>
        <dbReference type="Proteomes" id="UP000015455"/>
    </source>
</evidence>
<keyword evidence="3" id="KW-1185">Reference proteome</keyword>
<sequence>MMRLLSWNIQWGRGADGRVDLQRTANAIRAAGELDVICLQEVACNFAGLAGGACEDELAFFAAAFPDYTPVFAAALDVPDGGGARALFGNLLLSRLAVGQVFRHMLPAPADPGVNSMQRVCVEAVLSGARGPLRVLSSHLEYYSQRQRRAQVAALRDLQREACAQAAAGPAVPMAGSTSSFAQRPRPASAILCGDFNFEPEADEYALLQTPFADRVPGWRDAWAVRHPQRPHAPSVGLHGAEWPARAYCCDYFFVSADLAPRVTMVEVLAATAASDHQPVVLELMD</sequence>
<feature type="domain" description="Endonuclease/exonuclease/phosphatase" evidence="1">
    <location>
        <begin position="183"/>
        <end position="277"/>
    </location>
</feature>
<dbReference type="GO" id="GO:0006506">
    <property type="term" value="P:GPI anchor biosynthetic process"/>
    <property type="evidence" value="ECO:0007669"/>
    <property type="project" value="TreeGrafter"/>
</dbReference>
<dbReference type="Pfam" id="PF03372">
    <property type="entry name" value="Exo_endo_phos"/>
    <property type="match status" value="2"/>
</dbReference>
<feature type="domain" description="Endonuclease/exonuclease/phosphatase" evidence="1">
    <location>
        <begin position="5"/>
        <end position="156"/>
    </location>
</feature>
<dbReference type="STRING" id="1348657.M622_14525"/>
<name>S9ZQC5_9RHOO</name>
<dbReference type="SUPFAM" id="SSF56219">
    <property type="entry name" value="DNase I-like"/>
    <property type="match status" value="1"/>
</dbReference>
<dbReference type="GO" id="GO:0003824">
    <property type="term" value="F:catalytic activity"/>
    <property type="evidence" value="ECO:0007669"/>
    <property type="project" value="InterPro"/>
</dbReference>
<dbReference type="InterPro" id="IPR051916">
    <property type="entry name" value="GPI-anchor_lipid_remodeler"/>
</dbReference>
<dbReference type="Proteomes" id="UP000015455">
    <property type="component" value="Unassembled WGS sequence"/>
</dbReference>
<protein>
    <recommendedName>
        <fullName evidence="1">Endonuclease/exonuclease/phosphatase domain-containing protein</fullName>
    </recommendedName>
</protein>
<gene>
    <name evidence="2" type="ORF">M622_14525</name>
</gene>
<dbReference type="Gene3D" id="3.60.10.10">
    <property type="entry name" value="Endonuclease/exonuclease/phosphatase"/>
    <property type="match status" value="1"/>
</dbReference>
<dbReference type="PATRIC" id="fig|1348657.5.peg.1788"/>
<evidence type="ECO:0000259" key="1">
    <source>
        <dbReference type="Pfam" id="PF03372"/>
    </source>
</evidence>
<dbReference type="eggNOG" id="COG3568">
    <property type="taxonomic scope" value="Bacteria"/>
</dbReference>
<dbReference type="InterPro" id="IPR005135">
    <property type="entry name" value="Endo/exonuclease/phosphatase"/>
</dbReference>
<comment type="caution">
    <text evidence="2">The sequence shown here is derived from an EMBL/GenBank/DDBJ whole genome shotgun (WGS) entry which is preliminary data.</text>
</comment>
<reference evidence="2 3" key="1">
    <citation type="submission" date="2013-06" db="EMBL/GenBank/DDBJ databases">
        <title>Draft genome sequence of Thauera terpenica.</title>
        <authorList>
            <person name="Liu B."/>
            <person name="Frostegard A.H."/>
            <person name="Shapleigh J.P."/>
        </authorList>
    </citation>
    <scope>NUCLEOTIDE SEQUENCE [LARGE SCALE GENOMIC DNA]</scope>
    <source>
        <strain evidence="2 3">58Eu</strain>
    </source>
</reference>
<proteinExistence type="predicted"/>